<keyword evidence="2 4" id="KW-0560">Oxidoreductase</keyword>
<dbReference type="EC" id="1.-.-.-" evidence="4"/>
<dbReference type="PATRIC" id="fig|1423790.3.peg.612"/>
<evidence type="ECO:0000256" key="1">
    <source>
        <dbReference type="ARBA" id="ARBA00022630"/>
    </source>
</evidence>
<keyword evidence="5" id="KW-1185">Reference proteome</keyword>
<dbReference type="InterPro" id="IPR051799">
    <property type="entry name" value="NADH_flavin_oxidoreductase"/>
</dbReference>
<dbReference type="SUPFAM" id="SSF51395">
    <property type="entry name" value="FMN-linked oxidoreductases"/>
    <property type="match status" value="1"/>
</dbReference>
<dbReference type="Pfam" id="PF00724">
    <property type="entry name" value="Oxidored_FMN"/>
    <property type="match status" value="1"/>
</dbReference>
<evidence type="ECO:0000313" key="5">
    <source>
        <dbReference type="Proteomes" id="UP000009311"/>
    </source>
</evidence>
<dbReference type="PANTHER" id="PTHR43656:SF2">
    <property type="entry name" value="BINDING OXIDOREDUCTASE, PUTATIVE (AFU_ORTHOLOGUE AFUA_2G08260)-RELATED"/>
    <property type="match status" value="1"/>
</dbReference>
<dbReference type="GO" id="GO:0010181">
    <property type="term" value="F:FMN binding"/>
    <property type="evidence" value="ECO:0007669"/>
    <property type="project" value="InterPro"/>
</dbReference>
<dbReference type="STRING" id="1423790.BN53_07970"/>
<dbReference type="OrthoDB" id="9772736at2"/>
<dbReference type="EMBL" id="CAKD01000024">
    <property type="protein sequence ID" value="CCI86014.1"/>
    <property type="molecule type" value="Genomic_DNA"/>
</dbReference>
<dbReference type="PANTHER" id="PTHR43656">
    <property type="entry name" value="BINDING OXIDOREDUCTASE, PUTATIVE (AFU_ORTHOLOGUE AFUA_2G08260)-RELATED"/>
    <property type="match status" value="1"/>
</dbReference>
<keyword evidence="1" id="KW-0285">Flavoprotein</keyword>
<protein>
    <submittedName>
        <fullName evidence="4">Oye family NADH-dependent flavin oxidoreductase</fullName>
        <ecNumber evidence="4">1.-.-.-</ecNumber>
    </submittedName>
</protein>
<dbReference type="RefSeq" id="WP_009560580.1">
    <property type="nucleotide sequence ID" value="NZ_AYZN01000001.1"/>
</dbReference>
<evidence type="ECO:0000313" key="4">
    <source>
        <dbReference type="EMBL" id="CCI86014.1"/>
    </source>
</evidence>
<dbReference type="AlphaFoldDB" id="I7KME1"/>
<sequence length="381" mass="42551">MKNLTDKITLKNGATINNRLVQSPMLTNSGENGAVSEDTLRYWQARNNSAGMMITEYHYVSENGGPALTWADNRTQLAIYDDKFLPGLTKLAKTMKANDNKAILQIAHTGREAHYRGHLGLPVYGPSDADYPFLPYRIKGFSSQEVEEVVRDFGMAVKRAIQAGFDGVEIHGANHYLIQQFFSRFSNKRDDKWSEAESFPLAVADAVFKAVDEAAPENFIVGYRISPEEINPASVGYTWHDAVKLVEKLTAKHSFDYVHLSLPAYDAKPADSDQTFAQLFRPYLSEGTKLMIVGGVVDRQSAQKAMDLADLVAVGKAQLIDANFAGKLIEGKDQDIVTEMTDQSELEQALTPGLREVFDQEKKVPNWRKKVFDELDYSKAK</sequence>
<dbReference type="InterPro" id="IPR001155">
    <property type="entry name" value="OxRdtase_FMN_N"/>
</dbReference>
<dbReference type="Proteomes" id="UP000009311">
    <property type="component" value="Unassembled WGS sequence"/>
</dbReference>
<dbReference type="InterPro" id="IPR013785">
    <property type="entry name" value="Aldolase_TIM"/>
</dbReference>
<feature type="domain" description="NADH:flavin oxidoreductase/NADH oxidase N-terminal" evidence="3">
    <location>
        <begin position="8"/>
        <end position="332"/>
    </location>
</feature>
<evidence type="ECO:0000256" key="2">
    <source>
        <dbReference type="ARBA" id="ARBA00023002"/>
    </source>
</evidence>
<comment type="caution">
    <text evidence="4">The sequence shown here is derived from an EMBL/GenBank/DDBJ whole genome shotgun (WGS) entry which is preliminary data.</text>
</comment>
<organism evidence="4 5">
    <name type="scientific">Lactobacillus pasteurii DSM 23907 = CRBIP 24.76</name>
    <dbReference type="NCBI Taxonomy" id="1423790"/>
    <lineage>
        <taxon>Bacteria</taxon>
        <taxon>Bacillati</taxon>
        <taxon>Bacillota</taxon>
        <taxon>Bacilli</taxon>
        <taxon>Lactobacillales</taxon>
        <taxon>Lactobacillaceae</taxon>
        <taxon>Lactobacillus</taxon>
    </lineage>
</organism>
<dbReference type="GO" id="GO:0016491">
    <property type="term" value="F:oxidoreductase activity"/>
    <property type="evidence" value="ECO:0007669"/>
    <property type="project" value="UniProtKB-KW"/>
</dbReference>
<dbReference type="Gene3D" id="3.20.20.70">
    <property type="entry name" value="Aldolase class I"/>
    <property type="match status" value="1"/>
</dbReference>
<accession>I7KME1</accession>
<proteinExistence type="predicted"/>
<reference evidence="4 5" key="1">
    <citation type="submission" date="2012-06" db="EMBL/GenBank/DDBJ databases">
        <title>Draft Genome Sequence of Lactobacillus pasteurii CRBIP 24.76T.</title>
        <authorList>
            <person name="Cousin S."/>
            <person name="Bouchier C."/>
            <person name="Loux V."/>
            <person name="Ma L."/>
            <person name="Creno S."/>
            <person name="Bizet C."/>
            <person name="Clermont D."/>
        </authorList>
    </citation>
    <scope>NUCLEOTIDE SEQUENCE [LARGE SCALE GENOMIC DNA]</scope>
    <source>
        <strain evidence="5">CRBIP 24.76T</strain>
    </source>
</reference>
<evidence type="ECO:0000259" key="3">
    <source>
        <dbReference type="Pfam" id="PF00724"/>
    </source>
</evidence>
<gene>
    <name evidence="4" type="ORF">BN53_07970</name>
</gene>
<name>I7KME1_9LACO</name>
<dbReference type="eggNOG" id="COG1902">
    <property type="taxonomic scope" value="Bacteria"/>
</dbReference>